<protein>
    <submittedName>
        <fullName evidence="1">Uncharacterized protein</fullName>
    </submittedName>
</protein>
<accession>A0A1G7C4Z6</accession>
<reference evidence="1 2" key="1">
    <citation type="submission" date="2016-10" db="EMBL/GenBank/DDBJ databases">
        <authorList>
            <person name="de Groot N.N."/>
        </authorList>
    </citation>
    <scope>NUCLEOTIDE SEQUENCE [LARGE SCALE GENOMIC DNA]</scope>
    <source>
        <strain evidence="1 2">DSM 24015</strain>
    </source>
</reference>
<proteinExistence type="predicted"/>
<gene>
    <name evidence="1" type="ORF">SAMN05421544_10752</name>
</gene>
<name>A0A1G7C4Z6_9FLAO</name>
<sequence length="69" mass="7470">MNVKSYVFTAGALFFLGTQGVMAQKTKKDSSSIKTKQIDEVVMVAFGKQKKEAVVGSISVVDSKVLKNQ</sequence>
<evidence type="ECO:0000313" key="1">
    <source>
        <dbReference type="EMBL" id="SDE34323.1"/>
    </source>
</evidence>
<dbReference type="Proteomes" id="UP000198517">
    <property type="component" value="Unassembled WGS sequence"/>
</dbReference>
<dbReference type="EMBL" id="FNAS01000007">
    <property type="protein sequence ID" value="SDE34323.1"/>
    <property type="molecule type" value="Genomic_DNA"/>
</dbReference>
<dbReference type="STRING" id="1071918.SAMN05421544_10752"/>
<dbReference type="RefSeq" id="WP_092736444.1">
    <property type="nucleotide sequence ID" value="NZ_FNAS01000007.1"/>
</dbReference>
<evidence type="ECO:0000313" key="2">
    <source>
        <dbReference type="Proteomes" id="UP000198517"/>
    </source>
</evidence>
<organism evidence="1 2">
    <name type="scientific">Riemerella columbipharyngis</name>
    <dbReference type="NCBI Taxonomy" id="1071918"/>
    <lineage>
        <taxon>Bacteria</taxon>
        <taxon>Pseudomonadati</taxon>
        <taxon>Bacteroidota</taxon>
        <taxon>Flavobacteriia</taxon>
        <taxon>Flavobacteriales</taxon>
        <taxon>Weeksellaceae</taxon>
        <taxon>Riemerella</taxon>
    </lineage>
</organism>
<dbReference type="AlphaFoldDB" id="A0A1G7C4Z6"/>
<keyword evidence="2" id="KW-1185">Reference proteome</keyword>